<dbReference type="AlphaFoldDB" id="X1VMS3"/>
<organism evidence="1">
    <name type="scientific">marine sediment metagenome</name>
    <dbReference type="NCBI Taxonomy" id="412755"/>
    <lineage>
        <taxon>unclassified sequences</taxon>
        <taxon>metagenomes</taxon>
        <taxon>ecological metagenomes</taxon>
    </lineage>
</organism>
<name>X1VMS3_9ZZZZ</name>
<gene>
    <name evidence="1" type="ORF">S12H4_63348</name>
</gene>
<proteinExistence type="predicted"/>
<comment type="caution">
    <text evidence="1">The sequence shown here is derived from an EMBL/GenBank/DDBJ whole genome shotgun (WGS) entry which is preliminary data.</text>
</comment>
<accession>X1VMS3</accession>
<dbReference type="EMBL" id="BARW01043038">
    <property type="protein sequence ID" value="GAJ17416.1"/>
    <property type="molecule type" value="Genomic_DNA"/>
</dbReference>
<sequence length="39" mass="4385">SAYKPGYFSGQDVTYQSGYLAGYDVFQMISFKGYHHATV</sequence>
<reference evidence="1" key="1">
    <citation type="journal article" date="2014" name="Front. Microbiol.">
        <title>High frequency of phylogenetically diverse reductive dehalogenase-homologous genes in deep subseafloor sedimentary metagenomes.</title>
        <authorList>
            <person name="Kawai M."/>
            <person name="Futagami T."/>
            <person name="Toyoda A."/>
            <person name="Takaki Y."/>
            <person name="Nishi S."/>
            <person name="Hori S."/>
            <person name="Arai W."/>
            <person name="Tsubouchi T."/>
            <person name="Morono Y."/>
            <person name="Uchiyama I."/>
            <person name="Ito T."/>
            <person name="Fujiyama A."/>
            <person name="Inagaki F."/>
            <person name="Takami H."/>
        </authorList>
    </citation>
    <scope>NUCLEOTIDE SEQUENCE</scope>
    <source>
        <strain evidence="1">Expedition CK06-06</strain>
    </source>
</reference>
<feature type="non-terminal residue" evidence="1">
    <location>
        <position position="1"/>
    </location>
</feature>
<evidence type="ECO:0000313" key="1">
    <source>
        <dbReference type="EMBL" id="GAJ17416.1"/>
    </source>
</evidence>
<protein>
    <submittedName>
        <fullName evidence="1">Uncharacterized protein</fullName>
    </submittedName>
</protein>